<name>A0A2Z4LUW0_9FLAO</name>
<dbReference type="Pfam" id="PF10988">
    <property type="entry name" value="DUF2807"/>
    <property type="match status" value="1"/>
</dbReference>
<protein>
    <recommendedName>
        <fullName evidence="1">Putative auto-transporter adhesin head GIN domain-containing protein</fullName>
    </recommendedName>
</protein>
<feature type="domain" description="Putative auto-transporter adhesin head GIN" evidence="1">
    <location>
        <begin position="41"/>
        <end position="224"/>
    </location>
</feature>
<evidence type="ECO:0000313" key="2">
    <source>
        <dbReference type="EMBL" id="AWX45542.1"/>
    </source>
</evidence>
<evidence type="ECO:0000259" key="1">
    <source>
        <dbReference type="Pfam" id="PF10988"/>
    </source>
</evidence>
<dbReference type="EMBL" id="CP030104">
    <property type="protein sequence ID" value="AWX45542.1"/>
    <property type="molecule type" value="Genomic_DNA"/>
</dbReference>
<dbReference type="PROSITE" id="PS51257">
    <property type="entry name" value="PROKAR_LIPOPROTEIN"/>
    <property type="match status" value="1"/>
</dbReference>
<dbReference type="KEGG" id="spon:HME9304_02563"/>
<dbReference type="AlphaFoldDB" id="A0A2Z4LUW0"/>
<reference evidence="2 3" key="1">
    <citation type="submission" date="2018-06" db="EMBL/GenBank/DDBJ databases">
        <title>Spongiibacterium sp. HME9304 Genome sequencing and assembly.</title>
        <authorList>
            <person name="Kang H."/>
            <person name="Kim H."/>
            <person name="Joh K."/>
        </authorList>
    </citation>
    <scope>NUCLEOTIDE SEQUENCE [LARGE SCALE GENOMIC DNA]</scope>
    <source>
        <strain evidence="2 3">HME9304</strain>
    </source>
</reference>
<dbReference type="InterPro" id="IPR021255">
    <property type="entry name" value="DUF2807"/>
</dbReference>
<keyword evidence="3" id="KW-1185">Reference proteome</keyword>
<evidence type="ECO:0000313" key="3">
    <source>
        <dbReference type="Proteomes" id="UP000248536"/>
    </source>
</evidence>
<dbReference type="Proteomes" id="UP000248536">
    <property type="component" value="Chromosome"/>
</dbReference>
<proteinExistence type="predicted"/>
<sequence length="241" mass="26331">MKSKIIFNIFLVAILTLLISCENESIRASNSVTTTAYSFSNYSALEIHGDFDAFVTFSDTEEAINIEANSNLQDKIVVSKSGNVLKIRLQDNLTISGNVTLKIYISTNNISRFEIFGDSSVTLENALIAENAEFNLFGDSQFLGEIALDRLSLNARGDSSVNLFGTVTSLDATLSGDSFLEDYDLIVDDLDIKLNGDSEAYLSVTNTIDMNASGDSELNYKGNAEIVRLQLSGDARISKRD</sequence>
<organism evidence="2 3">
    <name type="scientific">Flagellimonas maritima</name>
    <dbReference type="NCBI Taxonomy" id="1383885"/>
    <lineage>
        <taxon>Bacteria</taxon>
        <taxon>Pseudomonadati</taxon>
        <taxon>Bacteroidota</taxon>
        <taxon>Flavobacteriia</taxon>
        <taxon>Flavobacteriales</taxon>
        <taxon>Flavobacteriaceae</taxon>
        <taxon>Flagellimonas</taxon>
    </lineage>
</organism>
<gene>
    <name evidence="2" type="ORF">HME9304_02563</name>
</gene>
<dbReference type="Gene3D" id="2.160.20.120">
    <property type="match status" value="1"/>
</dbReference>
<accession>A0A2Z4LUW0</accession>